<keyword evidence="2" id="KW-1185">Reference proteome</keyword>
<sequence>MGRPRKVISLQTGHIKSDVRAKREYEESLVKTDRDELENIPTALFLDAVAKNEYERVLQNLKSINIIGNLDRDNMIVYANAYSTYMMACKEIKKKDFEPVVFTATGKKPNPIYQIMDQAKRQMDTAGNALGMSAGSRLKLAAEKAKGQEEELLQMFGDI</sequence>
<dbReference type="InterPro" id="IPR006448">
    <property type="entry name" value="Phage_term_ssu_P27"/>
</dbReference>
<proteinExistence type="predicted"/>
<accession>A0AAE3VCK8</accession>
<dbReference type="AlphaFoldDB" id="A0AAE3VCK8"/>
<gene>
    <name evidence="1" type="ORF">J2S20_002264</name>
</gene>
<dbReference type="NCBIfam" id="TIGR01558">
    <property type="entry name" value="sm_term_P27"/>
    <property type="match status" value="1"/>
</dbReference>
<evidence type="ECO:0000313" key="1">
    <source>
        <dbReference type="EMBL" id="MDQ0153543.1"/>
    </source>
</evidence>
<name>A0AAE3VCK8_9FIRM</name>
<protein>
    <submittedName>
        <fullName evidence="1">P27 family predicted phage terminase small subunit</fullName>
    </submittedName>
</protein>
<evidence type="ECO:0000313" key="2">
    <source>
        <dbReference type="Proteomes" id="UP001241537"/>
    </source>
</evidence>
<comment type="caution">
    <text evidence="1">The sequence shown here is derived from an EMBL/GenBank/DDBJ whole genome shotgun (WGS) entry which is preliminary data.</text>
</comment>
<organism evidence="1 2">
    <name type="scientific">Moryella indoligenes</name>
    <dbReference type="NCBI Taxonomy" id="371674"/>
    <lineage>
        <taxon>Bacteria</taxon>
        <taxon>Bacillati</taxon>
        <taxon>Bacillota</taxon>
        <taxon>Clostridia</taxon>
        <taxon>Lachnospirales</taxon>
        <taxon>Lachnospiraceae</taxon>
        <taxon>Moryella</taxon>
    </lineage>
</organism>
<dbReference type="Proteomes" id="UP001241537">
    <property type="component" value="Unassembled WGS sequence"/>
</dbReference>
<dbReference type="EMBL" id="JAUSTO010000023">
    <property type="protein sequence ID" value="MDQ0153543.1"/>
    <property type="molecule type" value="Genomic_DNA"/>
</dbReference>
<reference evidence="1" key="1">
    <citation type="submission" date="2023-07" db="EMBL/GenBank/DDBJ databases">
        <title>Genomic Encyclopedia of Type Strains, Phase IV (KMG-IV): sequencing the most valuable type-strain genomes for metagenomic binning, comparative biology and taxonomic classification.</title>
        <authorList>
            <person name="Goeker M."/>
        </authorList>
    </citation>
    <scope>NUCLEOTIDE SEQUENCE</scope>
    <source>
        <strain evidence="1">DSM 19659</strain>
    </source>
</reference>
<dbReference type="RefSeq" id="WP_307255449.1">
    <property type="nucleotide sequence ID" value="NZ_JAUSTO010000023.1"/>
</dbReference>
<dbReference type="Pfam" id="PF05119">
    <property type="entry name" value="Terminase_4"/>
    <property type="match status" value="1"/>
</dbReference>